<dbReference type="InterPro" id="IPR036291">
    <property type="entry name" value="NAD(P)-bd_dom_sf"/>
</dbReference>
<dbReference type="STRING" id="83401.SAMN05421742_104220"/>
<dbReference type="GO" id="GO:0016491">
    <property type="term" value="F:oxidoreductase activity"/>
    <property type="evidence" value="ECO:0007669"/>
    <property type="project" value="UniProtKB-KW"/>
</dbReference>
<keyword evidence="1" id="KW-0560">Oxidoreductase</keyword>
<dbReference type="Proteomes" id="UP000217076">
    <property type="component" value="Unassembled WGS sequence"/>
</dbReference>
<organism evidence="4 5">
    <name type="scientific">Roseospirillum parvum</name>
    <dbReference type="NCBI Taxonomy" id="83401"/>
    <lineage>
        <taxon>Bacteria</taxon>
        <taxon>Pseudomonadati</taxon>
        <taxon>Pseudomonadota</taxon>
        <taxon>Alphaproteobacteria</taxon>
        <taxon>Rhodospirillales</taxon>
        <taxon>Rhodospirillaceae</taxon>
        <taxon>Roseospirillum</taxon>
    </lineage>
</organism>
<keyword evidence="5" id="KW-1185">Reference proteome</keyword>
<dbReference type="Pfam" id="PF00106">
    <property type="entry name" value="adh_short"/>
    <property type="match status" value="1"/>
</dbReference>
<dbReference type="RefSeq" id="WP_092618068.1">
    <property type="nucleotide sequence ID" value="NZ_FNCV01000004.1"/>
</dbReference>
<dbReference type="InterPro" id="IPR002347">
    <property type="entry name" value="SDR_fam"/>
</dbReference>
<dbReference type="PRINTS" id="PR00080">
    <property type="entry name" value="SDRFAMILY"/>
</dbReference>
<evidence type="ECO:0000256" key="1">
    <source>
        <dbReference type="ARBA" id="ARBA00023002"/>
    </source>
</evidence>
<sequence>MDVKDVAAVVTGGASGLGQATARRLAKDGAKVTVLDMNADKLAEVAGEIGGLAAPCDVTDPDSVRAALDAGKEAHGPARIVVNCAGVVHGGRVVGKNGPMDLAAFNRVVAINLSGTFNVMSQAAWDMKGLEPMNDAGEVGVVINTTSVAAFEGQFGQCAYAASKGGVAALTLPATRELCGMGVRVMCIAPGIFHTPMFGALPQEVMDGLLAKTIFPKRLGNAEEYADLVAAIVGNPMLNGEVIRLDGGIRLEPR</sequence>
<dbReference type="AlphaFoldDB" id="A0A1G7ZU22"/>
<evidence type="ECO:0000313" key="5">
    <source>
        <dbReference type="Proteomes" id="UP000217076"/>
    </source>
</evidence>
<dbReference type="OrthoDB" id="9795647at2"/>
<dbReference type="InterPro" id="IPR057326">
    <property type="entry name" value="KR_dom"/>
</dbReference>
<dbReference type="PANTHER" id="PTHR43658">
    <property type="entry name" value="SHORT-CHAIN DEHYDROGENASE/REDUCTASE"/>
    <property type="match status" value="1"/>
</dbReference>
<reference evidence="5" key="1">
    <citation type="submission" date="2016-10" db="EMBL/GenBank/DDBJ databases">
        <authorList>
            <person name="Varghese N."/>
            <person name="Submissions S."/>
        </authorList>
    </citation>
    <scope>NUCLEOTIDE SEQUENCE [LARGE SCALE GENOMIC DNA]</scope>
    <source>
        <strain evidence="5">930I</strain>
    </source>
</reference>
<comment type="similarity">
    <text evidence="2">Belongs to the short-chain dehydrogenases/reductases (SDR) family.</text>
</comment>
<dbReference type="EMBL" id="FNCV01000004">
    <property type="protein sequence ID" value="SDH12183.1"/>
    <property type="molecule type" value="Genomic_DNA"/>
</dbReference>
<name>A0A1G7ZU22_9PROT</name>
<gene>
    <name evidence="4" type="ORF">SAMN05421742_104220</name>
</gene>
<evidence type="ECO:0000256" key="2">
    <source>
        <dbReference type="RuleBase" id="RU000363"/>
    </source>
</evidence>
<dbReference type="Gene3D" id="3.40.50.720">
    <property type="entry name" value="NAD(P)-binding Rossmann-like Domain"/>
    <property type="match status" value="1"/>
</dbReference>
<evidence type="ECO:0000313" key="4">
    <source>
        <dbReference type="EMBL" id="SDH12183.1"/>
    </source>
</evidence>
<dbReference type="PANTHER" id="PTHR43658:SF8">
    <property type="entry name" value="17-BETA-HYDROXYSTEROID DEHYDROGENASE 14-RELATED"/>
    <property type="match status" value="1"/>
</dbReference>
<feature type="domain" description="Ketoreductase" evidence="3">
    <location>
        <begin position="6"/>
        <end position="191"/>
    </location>
</feature>
<protein>
    <submittedName>
        <fullName evidence="4">NAD(P)-dependent dehydrogenase, short-chain alcohol dehydrogenase family</fullName>
    </submittedName>
</protein>
<proteinExistence type="inferred from homology"/>
<dbReference type="SMART" id="SM00822">
    <property type="entry name" value="PKS_KR"/>
    <property type="match status" value="1"/>
</dbReference>
<dbReference type="PRINTS" id="PR00081">
    <property type="entry name" value="GDHRDH"/>
</dbReference>
<evidence type="ECO:0000259" key="3">
    <source>
        <dbReference type="SMART" id="SM00822"/>
    </source>
</evidence>
<dbReference type="SUPFAM" id="SSF51735">
    <property type="entry name" value="NAD(P)-binding Rossmann-fold domains"/>
    <property type="match status" value="1"/>
</dbReference>
<accession>A0A1G7ZU22</accession>